<dbReference type="EMBL" id="BAHD01000093">
    <property type="protein sequence ID" value="GAB97999.1"/>
    <property type="molecule type" value="Genomic_DNA"/>
</dbReference>
<dbReference type="RefSeq" id="WP_006594531.1">
    <property type="nucleotide sequence ID" value="NZ_BAHD01000093.1"/>
</dbReference>
<organism evidence="2 3">
    <name type="scientific">Kineosphaera limosa NBRC 100340</name>
    <dbReference type="NCBI Taxonomy" id="1184609"/>
    <lineage>
        <taxon>Bacteria</taxon>
        <taxon>Bacillati</taxon>
        <taxon>Actinomycetota</taxon>
        <taxon>Actinomycetes</taxon>
        <taxon>Micrococcales</taxon>
        <taxon>Dermatophilaceae</taxon>
        <taxon>Kineosphaera</taxon>
    </lineage>
</organism>
<dbReference type="OrthoDB" id="9785847at2"/>
<keyword evidence="3" id="KW-1185">Reference proteome</keyword>
<dbReference type="Pfam" id="PF00561">
    <property type="entry name" value="Abhydrolase_1"/>
    <property type="match status" value="1"/>
</dbReference>
<dbReference type="AlphaFoldDB" id="K6XGN4"/>
<evidence type="ECO:0000259" key="1">
    <source>
        <dbReference type="Pfam" id="PF00561"/>
    </source>
</evidence>
<comment type="caution">
    <text evidence="2">The sequence shown here is derived from an EMBL/GenBank/DDBJ whole genome shotgun (WGS) entry which is preliminary data.</text>
</comment>
<accession>K6XGN4</accession>
<dbReference type="eggNOG" id="COG0596">
    <property type="taxonomic scope" value="Bacteria"/>
</dbReference>
<proteinExistence type="predicted"/>
<dbReference type="STRING" id="1184609.KILIM_093_00160"/>
<protein>
    <recommendedName>
        <fullName evidence="1">AB hydrolase-1 domain-containing protein</fullName>
    </recommendedName>
</protein>
<dbReference type="PANTHER" id="PTHR43329">
    <property type="entry name" value="EPOXIDE HYDROLASE"/>
    <property type="match status" value="1"/>
</dbReference>
<gene>
    <name evidence="2" type="ORF">KILIM_093_00160</name>
</gene>
<evidence type="ECO:0000313" key="3">
    <source>
        <dbReference type="Proteomes" id="UP000008366"/>
    </source>
</evidence>
<reference evidence="2 3" key="1">
    <citation type="submission" date="2012-08" db="EMBL/GenBank/DDBJ databases">
        <title>Whole genome shotgun sequence of Kineosphaera limosa NBRC 100340.</title>
        <authorList>
            <person name="Yoshida I."/>
            <person name="Isaki S."/>
            <person name="Hosoyama A."/>
            <person name="Tsuchikane K."/>
            <person name="Katsumata H."/>
            <person name="Ando Y."/>
            <person name="Ohji S."/>
            <person name="Hamada M."/>
            <person name="Tamura T."/>
            <person name="Yamazoe A."/>
            <person name="Yamazaki S."/>
            <person name="Fujita N."/>
        </authorList>
    </citation>
    <scope>NUCLEOTIDE SEQUENCE [LARGE SCALE GENOMIC DNA]</scope>
    <source>
        <strain evidence="2 3">NBRC 100340</strain>
    </source>
</reference>
<evidence type="ECO:0000313" key="2">
    <source>
        <dbReference type="EMBL" id="GAB97999.1"/>
    </source>
</evidence>
<name>K6XGN4_9MICO</name>
<dbReference type="InterPro" id="IPR029058">
    <property type="entry name" value="AB_hydrolase_fold"/>
</dbReference>
<dbReference type="Proteomes" id="UP000008366">
    <property type="component" value="Unassembled WGS sequence"/>
</dbReference>
<dbReference type="InterPro" id="IPR000073">
    <property type="entry name" value="AB_hydrolase_1"/>
</dbReference>
<dbReference type="SUPFAM" id="SSF53474">
    <property type="entry name" value="alpha/beta-Hydrolases"/>
    <property type="match status" value="1"/>
</dbReference>
<dbReference type="Gene3D" id="3.40.50.1820">
    <property type="entry name" value="alpha/beta hydrolase"/>
    <property type="match status" value="1"/>
</dbReference>
<dbReference type="GO" id="GO:0003824">
    <property type="term" value="F:catalytic activity"/>
    <property type="evidence" value="ECO:0007669"/>
    <property type="project" value="UniProtKB-ARBA"/>
</dbReference>
<sequence>MPDMEEYRIPAPEGGHVSVLDFGGDGPDALLVHHIGLSPLEWKPTIAALAGRLRAVAIAWRGHGRSDAPLLPGTQNRRDLVAAVDHLGLDRPMLVAAGWGSAALSLAAAVEHPEKFRSVVTVNGTFPPTRQQVEEEVAVVRSPQMLAYFRDRFRMDTIVPTRTEIEELVALKVERVRADWMLGPEADLEEEVWHGVREVPGGWHTSPKSDTIFGLHDFAPDDPLHPGRTLYERLRLPLRIVHGLESWDYRSETMEYELDRAEPPITVTLLDAGQFPTYTHPQHLADILLQMSGVT</sequence>
<feature type="domain" description="AB hydrolase-1" evidence="1">
    <location>
        <begin position="31"/>
        <end position="145"/>
    </location>
</feature>